<keyword evidence="1" id="KW-0812">Transmembrane</keyword>
<feature type="transmembrane region" description="Helical" evidence="1">
    <location>
        <begin position="7"/>
        <end position="26"/>
    </location>
</feature>
<name>A0A845M2V2_9RHOB</name>
<dbReference type="AlphaFoldDB" id="A0A845M2V2"/>
<dbReference type="EMBL" id="WTUX01000017">
    <property type="protein sequence ID" value="MZR13896.1"/>
    <property type="molecule type" value="Genomic_DNA"/>
</dbReference>
<organism evidence="2 3">
    <name type="scientific">Maritimibacter harenae</name>
    <dbReference type="NCBI Taxonomy" id="2606218"/>
    <lineage>
        <taxon>Bacteria</taxon>
        <taxon>Pseudomonadati</taxon>
        <taxon>Pseudomonadota</taxon>
        <taxon>Alphaproteobacteria</taxon>
        <taxon>Rhodobacterales</taxon>
        <taxon>Roseobacteraceae</taxon>
        <taxon>Maritimibacter</taxon>
    </lineage>
</organism>
<evidence type="ECO:0000256" key="1">
    <source>
        <dbReference type="SAM" id="Phobius"/>
    </source>
</evidence>
<evidence type="ECO:0000313" key="3">
    <source>
        <dbReference type="Proteomes" id="UP000467322"/>
    </source>
</evidence>
<keyword evidence="3" id="KW-1185">Reference proteome</keyword>
<comment type="caution">
    <text evidence="2">The sequence shown here is derived from an EMBL/GenBank/DDBJ whole genome shotgun (WGS) entry which is preliminary data.</text>
</comment>
<keyword evidence="1" id="KW-1133">Transmembrane helix</keyword>
<evidence type="ECO:0000313" key="2">
    <source>
        <dbReference type="EMBL" id="MZR13896.1"/>
    </source>
</evidence>
<dbReference type="RefSeq" id="WP_161352029.1">
    <property type="nucleotide sequence ID" value="NZ_WTUX01000017.1"/>
</dbReference>
<feature type="transmembrane region" description="Helical" evidence="1">
    <location>
        <begin position="38"/>
        <end position="58"/>
    </location>
</feature>
<sequence length="100" mass="11045">MSIRRTWIIALALPLAILLVFLLWGWSRLLEAPLAWLGFYGSVALQYGAGIILMALRLRHAGRGVLIRNLGLLALAYAAMFLPLLFLSMALACTFLDVCI</sequence>
<keyword evidence="1" id="KW-0472">Membrane</keyword>
<protein>
    <submittedName>
        <fullName evidence="2">Uncharacterized protein</fullName>
    </submittedName>
</protein>
<proteinExistence type="predicted"/>
<dbReference type="Proteomes" id="UP000467322">
    <property type="component" value="Unassembled WGS sequence"/>
</dbReference>
<accession>A0A845M2V2</accession>
<gene>
    <name evidence="2" type="ORF">GQE99_12820</name>
</gene>
<feature type="transmembrane region" description="Helical" evidence="1">
    <location>
        <begin position="70"/>
        <end position="92"/>
    </location>
</feature>
<reference evidence="2 3" key="1">
    <citation type="submission" date="2019-12" db="EMBL/GenBank/DDBJ databases">
        <title>Maritimibacter sp. nov. sp. isolated from sea sand.</title>
        <authorList>
            <person name="Kim J."/>
            <person name="Jeong S.E."/>
            <person name="Jung H.S."/>
            <person name="Jeon C.O."/>
        </authorList>
    </citation>
    <scope>NUCLEOTIDE SEQUENCE [LARGE SCALE GENOMIC DNA]</scope>
    <source>
        <strain evidence="2 3">DP07</strain>
    </source>
</reference>